<feature type="region of interest" description="Disordered" evidence="1">
    <location>
        <begin position="1"/>
        <end position="97"/>
    </location>
</feature>
<evidence type="ECO:0000256" key="1">
    <source>
        <dbReference type="SAM" id="MobiDB-lite"/>
    </source>
</evidence>
<sequence length="136" mass="15641">FEESRSVVKERISAPNSPSRKNLSVRFEGPSPQPSTEERKVVERRRRRKSRRSHRDYLDKHRYQEDSSSTCSTCSSSSSSDDESAYRLPRRREYGGVRISYVPNDTLAVARQRKQATSQQVTPSKKMVADKNCTIS</sequence>
<proteinExistence type="predicted"/>
<dbReference type="AlphaFoldDB" id="A0A1B6L032"/>
<feature type="region of interest" description="Disordered" evidence="1">
    <location>
        <begin position="110"/>
        <end position="136"/>
    </location>
</feature>
<protein>
    <submittedName>
        <fullName evidence="2">Uncharacterized protein</fullName>
    </submittedName>
</protein>
<name>A0A1B6L032_9HEMI</name>
<reference evidence="2" key="1">
    <citation type="submission" date="2015-11" db="EMBL/GenBank/DDBJ databases">
        <title>De novo transcriptome assembly of four potential Pierce s Disease insect vectors from Arizona vineyards.</title>
        <authorList>
            <person name="Tassone E.E."/>
        </authorList>
    </citation>
    <scope>NUCLEOTIDE SEQUENCE</scope>
</reference>
<evidence type="ECO:0000313" key="2">
    <source>
        <dbReference type="EMBL" id="JAT17048.1"/>
    </source>
</evidence>
<dbReference type="EMBL" id="GEBQ01022929">
    <property type="protein sequence ID" value="JAT17048.1"/>
    <property type="molecule type" value="Transcribed_RNA"/>
</dbReference>
<feature type="non-terminal residue" evidence="2">
    <location>
        <position position="1"/>
    </location>
</feature>
<gene>
    <name evidence="2" type="ORF">g.51005</name>
</gene>
<organism evidence="2">
    <name type="scientific">Graphocephala atropunctata</name>
    <dbReference type="NCBI Taxonomy" id="36148"/>
    <lineage>
        <taxon>Eukaryota</taxon>
        <taxon>Metazoa</taxon>
        <taxon>Ecdysozoa</taxon>
        <taxon>Arthropoda</taxon>
        <taxon>Hexapoda</taxon>
        <taxon>Insecta</taxon>
        <taxon>Pterygota</taxon>
        <taxon>Neoptera</taxon>
        <taxon>Paraneoptera</taxon>
        <taxon>Hemiptera</taxon>
        <taxon>Auchenorrhyncha</taxon>
        <taxon>Membracoidea</taxon>
        <taxon>Cicadellidae</taxon>
        <taxon>Cicadellinae</taxon>
        <taxon>Cicadellini</taxon>
        <taxon>Graphocephala</taxon>
    </lineage>
</organism>
<accession>A0A1B6L032</accession>
<feature type="compositionally biased region" description="Basic residues" evidence="1">
    <location>
        <begin position="42"/>
        <end position="54"/>
    </location>
</feature>
<feature type="compositionally biased region" description="Basic and acidic residues" evidence="1">
    <location>
        <begin position="55"/>
        <end position="65"/>
    </location>
</feature>
<feature type="compositionally biased region" description="Basic and acidic residues" evidence="1">
    <location>
        <begin position="1"/>
        <end position="12"/>
    </location>
</feature>
<feature type="compositionally biased region" description="Low complexity" evidence="1">
    <location>
        <begin position="66"/>
        <end position="79"/>
    </location>
</feature>